<keyword evidence="2" id="KW-1185">Reference proteome</keyword>
<dbReference type="AlphaFoldDB" id="A0AAV2IGK7"/>
<evidence type="ECO:0008006" key="3">
    <source>
        <dbReference type="Google" id="ProtNLM"/>
    </source>
</evidence>
<proteinExistence type="predicted"/>
<name>A0AAV2IGK7_LYMST</name>
<dbReference type="Proteomes" id="UP001497497">
    <property type="component" value="Unassembled WGS sequence"/>
</dbReference>
<evidence type="ECO:0000313" key="1">
    <source>
        <dbReference type="EMBL" id="CAL1544904.1"/>
    </source>
</evidence>
<sequence length="56" mass="6463">RLNEQHFIYQLHFTGQKANPHKRCRVCCKNGSRCESGYYCPKCPGQPGLCIGRCFE</sequence>
<feature type="non-terminal residue" evidence="1">
    <location>
        <position position="1"/>
    </location>
</feature>
<comment type="caution">
    <text evidence="1">The sequence shown here is derived from an EMBL/GenBank/DDBJ whole genome shotgun (WGS) entry which is preliminary data.</text>
</comment>
<reference evidence="1 2" key="1">
    <citation type="submission" date="2024-04" db="EMBL/GenBank/DDBJ databases">
        <authorList>
            <consortium name="Genoscope - CEA"/>
            <person name="William W."/>
        </authorList>
    </citation>
    <scope>NUCLEOTIDE SEQUENCE [LARGE SCALE GENOMIC DNA]</scope>
</reference>
<evidence type="ECO:0000313" key="2">
    <source>
        <dbReference type="Proteomes" id="UP001497497"/>
    </source>
</evidence>
<protein>
    <recommendedName>
        <fullName evidence="3">Conotoxin</fullName>
    </recommendedName>
</protein>
<feature type="non-terminal residue" evidence="1">
    <location>
        <position position="56"/>
    </location>
</feature>
<dbReference type="EMBL" id="CAXITT010000658">
    <property type="protein sequence ID" value="CAL1544904.1"/>
    <property type="molecule type" value="Genomic_DNA"/>
</dbReference>
<organism evidence="1 2">
    <name type="scientific">Lymnaea stagnalis</name>
    <name type="common">Great pond snail</name>
    <name type="synonym">Helix stagnalis</name>
    <dbReference type="NCBI Taxonomy" id="6523"/>
    <lineage>
        <taxon>Eukaryota</taxon>
        <taxon>Metazoa</taxon>
        <taxon>Spiralia</taxon>
        <taxon>Lophotrochozoa</taxon>
        <taxon>Mollusca</taxon>
        <taxon>Gastropoda</taxon>
        <taxon>Heterobranchia</taxon>
        <taxon>Euthyneura</taxon>
        <taxon>Panpulmonata</taxon>
        <taxon>Hygrophila</taxon>
        <taxon>Lymnaeoidea</taxon>
        <taxon>Lymnaeidae</taxon>
        <taxon>Lymnaea</taxon>
    </lineage>
</organism>
<accession>A0AAV2IGK7</accession>
<gene>
    <name evidence="1" type="ORF">GSLYS_00018387001</name>
</gene>